<dbReference type="Proteomes" id="UP000649617">
    <property type="component" value="Unassembled WGS sequence"/>
</dbReference>
<evidence type="ECO:0000313" key="3">
    <source>
        <dbReference type="Proteomes" id="UP000649617"/>
    </source>
</evidence>
<gene>
    <name evidence="2" type="primary">TRAPPC8</name>
    <name evidence="2" type="ORF">SPIL2461_LOCUS12384</name>
</gene>
<accession>A0A812SMK0</accession>
<keyword evidence="3" id="KW-1185">Reference proteome</keyword>
<evidence type="ECO:0000256" key="1">
    <source>
        <dbReference type="SAM" id="MobiDB-lite"/>
    </source>
</evidence>
<protein>
    <submittedName>
        <fullName evidence="2">TRAPPC8 protein</fullName>
    </submittedName>
</protein>
<dbReference type="InterPro" id="IPR024420">
    <property type="entry name" value="TRAPP_III_complex_Trs85"/>
</dbReference>
<organism evidence="2 3">
    <name type="scientific">Symbiodinium pilosum</name>
    <name type="common">Dinoflagellate</name>
    <dbReference type="NCBI Taxonomy" id="2952"/>
    <lineage>
        <taxon>Eukaryota</taxon>
        <taxon>Sar</taxon>
        <taxon>Alveolata</taxon>
        <taxon>Dinophyceae</taxon>
        <taxon>Suessiales</taxon>
        <taxon>Symbiodiniaceae</taxon>
        <taxon>Symbiodinium</taxon>
    </lineage>
</organism>
<proteinExistence type="predicted"/>
<dbReference type="InterPro" id="IPR011990">
    <property type="entry name" value="TPR-like_helical_dom_sf"/>
</dbReference>
<dbReference type="AlphaFoldDB" id="A0A812SMK0"/>
<dbReference type="PANTHER" id="PTHR12975">
    <property type="entry name" value="TRANSPORT PROTEIN TRAPP"/>
    <property type="match status" value="1"/>
</dbReference>
<dbReference type="Gene3D" id="1.25.40.10">
    <property type="entry name" value="Tetratricopeptide repeat domain"/>
    <property type="match status" value="1"/>
</dbReference>
<dbReference type="OrthoDB" id="416795at2759"/>
<evidence type="ECO:0000313" key="2">
    <source>
        <dbReference type="EMBL" id="CAE7483904.1"/>
    </source>
</evidence>
<comment type="caution">
    <text evidence="2">The sequence shown here is derived from an EMBL/GenBank/DDBJ whole genome shotgun (WGS) entry which is preliminary data.</text>
</comment>
<dbReference type="SUPFAM" id="SSF48452">
    <property type="entry name" value="TPR-like"/>
    <property type="match status" value="1"/>
</dbReference>
<dbReference type="Pfam" id="PF12739">
    <property type="entry name" value="TRAPPC-Trs85"/>
    <property type="match status" value="1"/>
</dbReference>
<sequence length="594" mass="66502">MYEPRRYAEWLHSEVFLPVVVVIGSEAAKARVKEANGLSIAELFAPFGGHFRGISVSAQSLERQIPIENLRVRYTDADVAQLSTAQADQMAAWTVESSALAGKPNNLEPPSPWYEQWRNALFGSLRWSEHEALDQPTAALLVVLSKEPDPVMQLEQLLHASKMPPLCTQGVLDPVPSRVAVLLHDVSDPESPSKEDFLKNLESIRVRFAPNLVLALEINHGGANFLMPEAEDLFKSFLVQNGPPPPPSASDEAKPSPGSRLTREDLQSLAQVGTEVVVKSAVPWMEKQLQQLEAQISQARKGFRNQLKYFWRKPREGAAGERSDVVEDAASYPLHSVEGQMRLAGDLSFHLRDYEAALSYYRNVVSDFKQDRSWKHAAGAYEMWGLCAYVTNGARSEWTRCMESAYEHYLQASTSRLAMRAVALHQAMVSDVKEAALRLMKVNGDLADNNLKNALILEQAGQLYYASGSTRKGAFHLVLAGHTYNKLGFKRLALFSYQAVVELYLNKGWFHITDHFHFTMARQAFGLGMKDESLAHFLKLLNSFAESSKKVCIQAERENTYIKEFIYVMKDWVQTQGAGVDNTIDLQARKSALI</sequence>
<reference evidence="2" key="1">
    <citation type="submission" date="2021-02" db="EMBL/GenBank/DDBJ databases">
        <authorList>
            <person name="Dougan E. K."/>
            <person name="Rhodes N."/>
            <person name="Thang M."/>
            <person name="Chan C."/>
        </authorList>
    </citation>
    <scope>NUCLEOTIDE SEQUENCE</scope>
</reference>
<dbReference type="EMBL" id="CAJNIZ010025446">
    <property type="protein sequence ID" value="CAE7483904.1"/>
    <property type="molecule type" value="Genomic_DNA"/>
</dbReference>
<dbReference type="GO" id="GO:1990072">
    <property type="term" value="C:TRAPPIII protein complex"/>
    <property type="evidence" value="ECO:0007669"/>
    <property type="project" value="TreeGrafter"/>
</dbReference>
<name>A0A812SMK0_SYMPI</name>
<feature type="region of interest" description="Disordered" evidence="1">
    <location>
        <begin position="238"/>
        <end position="260"/>
    </location>
</feature>
<dbReference type="PANTHER" id="PTHR12975:SF6">
    <property type="entry name" value="TRAFFICKING PROTEIN PARTICLE COMPLEX SUBUNIT 8"/>
    <property type="match status" value="1"/>
</dbReference>